<dbReference type="RefSeq" id="WP_112630660.1">
    <property type="nucleotide sequence ID" value="NZ_QMEV01000001.1"/>
</dbReference>
<keyword evidence="1" id="KW-0732">Signal</keyword>
<protein>
    <submittedName>
        <fullName evidence="2">Uncharacterized protein</fullName>
    </submittedName>
</protein>
<evidence type="ECO:0000313" key="2">
    <source>
        <dbReference type="EMBL" id="RAV17521.1"/>
    </source>
</evidence>
<dbReference type="EMBL" id="QMEV01000001">
    <property type="protein sequence ID" value="RAV17521.1"/>
    <property type="molecule type" value="Genomic_DNA"/>
</dbReference>
<sequence>MSARLYVAYNAVTTALTAPMAATATSASTSTPKTILQIAPGSHIQVIEAGYMFTSVPSAPVTMELIETGSVFATVTAGSISNYNAPTGQASAATTGTSATGFNATNEGSITATRLLAMTVDQSFYQKQQFPLDREPEVESGKSLRIRATPGSAAAVNVICYVIWAE</sequence>
<proteinExistence type="predicted"/>
<name>A0A329MC02_9MYCO</name>
<dbReference type="Proteomes" id="UP000250915">
    <property type="component" value="Unassembled WGS sequence"/>
</dbReference>
<feature type="chain" id="PRO_5039406068" evidence="1">
    <location>
        <begin position="25"/>
        <end position="166"/>
    </location>
</feature>
<gene>
    <name evidence="2" type="ORF">DQP57_00410</name>
</gene>
<accession>A0A329MC02</accession>
<reference evidence="2 3" key="1">
    <citation type="submission" date="2018-06" db="EMBL/GenBank/DDBJ databases">
        <title>NTM in soil in Japan.</title>
        <authorList>
            <person name="Ohya K."/>
        </authorList>
    </citation>
    <scope>NUCLEOTIDE SEQUENCE [LARGE SCALE GENOMIC DNA]</scope>
    <source>
        <strain evidence="2 3">GF28</strain>
    </source>
</reference>
<evidence type="ECO:0000313" key="3">
    <source>
        <dbReference type="Proteomes" id="UP000250915"/>
    </source>
</evidence>
<feature type="signal peptide" evidence="1">
    <location>
        <begin position="1"/>
        <end position="24"/>
    </location>
</feature>
<dbReference type="OrthoDB" id="4207752at2"/>
<comment type="caution">
    <text evidence="2">The sequence shown here is derived from an EMBL/GenBank/DDBJ whole genome shotgun (WGS) entry which is preliminary data.</text>
</comment>
<organism evidence="2 3">
    <name type="scientific">Mycobacterium colombiense</name>
    <dbReference type="NCBI Taxonomy" id="339268"/>
    <lineage>
        <taxon>Bacteria</taxon>
        <taxon>Bacillati</taxon>
        <taxon>Actinomycetota</taxon>
        <taxon>Actinomycetes</taxon>
        <taxon>Mycobacteriales</taxon>
        <taxon>Mycobacteriaceae</taxon>
        <taxon>Mycobacterium</taxon>
        <taxon>Mycobacterium avium complex (MAC)</taxon>
    </lineage>
</organism>
<dbReference type="AlphaFoldDB" id="A0A329MC02"/>
<evidence type="ECO:0000256" key="1">
    <source>
        <dbReference type="SAM" id="SignalP"/>
    </source>
</evidence>